<reference evidence="2" key="1">
    <citation type="submission" date="2016-10" db="EMBL/GenBank/DDBJ databases">
        <authorList>
            <person name="Varghese N."/>
            <person name="Submissions S."/>
        </authorList>
    </citation>
    <scope>NUCLEOTIDE SEQUENCE [LARGE SCALE GENOMIC DNA]</scope>
    <source>
        <strain evidence="2">DSM 7481</strain>
    </source>
</reference>
<dbReference type="EMBL" id="FOMQ01000004">
    <property type="protein sequence ID" value="SFD63078.1"/>
    <property type="molecule type" value="Genomic_DNA"/>
</dbReference>
<dbReference type="Proteomes" id="UP000199517">
    <property type="component" value="Unassembled WGS sequence"/>
</dbReference>
<protein>
    <submittedName>
        <fullName evidence="1">Uncharacterized protein</fullName>
    </submittedName>
</protein>
<keyword evidence="2" id="KW-1185">Reference proteome</keyword>
<gene>
    <name evidence="1" type="ORF">SAMN04489710_104124</name>
</gene>
<accession>A0A1I1U0F5</accession>
<proteinExistence type="predicted"/>
<sequence>MAKLTQPMDCLVYCQFGMTEQLLDFAKSTSGQNYLRMSKRLLPDAESRLKAFLVDYQSTFLVKAIALTMGVEADFDLVTSPPFMEMHHELCDTVDEHIGELMALLTDDQRSRLQALLA</sequence>
<evidence type="ECO:0000313" key="2">
    <source>
        <dbReference type="Proteomes" id="UP000199517"/>
    </source>
</evidence>
<name>A0A1I1U0F5_9BURK</name>
<organism evidence="1 2">
    <name type="scientific">Paracidovorax konjaci</name>
    <dbReference type="NCBI Taxonomy" id="32040"/>
    <lineage>
        <taxon>Bacteria</taxon>
        <taxon>Pseudomonadati</taxon>
        <taxon>Pseudomonadota</taxon>
        <taxon>Betaproteobacteria</taxon>
        <taxon>Burkholderiales</taxon>
        <taxon>Comamonadaceae</taxon>
        <taxon>Paracidovorax</taxon>
    </lineage>
</organism>
<evidence type="ECO:0000313" key="1">
    <source>
        <dbReference type="EMBL" id="SFD63078.1"/>
    </source>
</evidence>
<dbReference type="STRING" id="32040.SAMN04489710_104124"/>
<dbReference type="RefSeq" id="WP_092950617.1">
    <property type="nucleotide sequence ID" value="NZ_FOMQ01000004.1"/>
</dbReference>
<dbReference type="AlphaFoldDB" id="A0A1I1U0F5"/>